<dbReference type="Proteomes" id="UP001456524">
    <property type="component" value="Unassembled WGS sequence"/>
</dbReference>
<dbReference type="CDD" id="cd02440">
    <property type="entry name" value="AdoMet_MTases"/>
    <property type="match status" value="1"/>
</dbReference>
<proteinExistence type="inferred from homology"/>
<dbReference type="PROSITE" id="PS51682">
    <property type="entry name" value="SAM_OMT_I"/>
    <property type="match status" value="1"/>
</dbReference>
<keyword evidence="2" id="KW-0808">Transferase</keyword>
<reference evidence="5 6" key="1">
    <citation type="journal article" date="2022" name="G3 (Bethesda)">
        <title>Enemy or ally: a genomic approach to elucidate the lifestyle of Phyllosticta citrichinaensis.</title>
        <authorList>
            <person name="Buijs V.A."/>
            <person name="Groenewald J.Z."/>
            <person name="Haridas S."/>
            <person name="LaButti K.M."/>
            <person name="Lipzen A."/>
            <person name="Martin F.M."/>
            <person name="Barry K."/>
            <person name="Grigoriev I.V."/>
            <person name="Crous P.W."/>
            <person name="Seidl M.F."/>
        </authorList>
    </citation>
    <scope>NUCLEOTIDE SEQUENCE [LARGE SCALE GENOMIC DNA]</scope>
    <source>
        <strain evidence="5 6">CBS 129764</strain>
    </source>
</reference>
<dbReference type="PANTHER" id="PTHR10509:SF14">
    <property type="entry name" value="CAFFEOYL-COA O-METHYLTRANSFERASE 3-RELATED"/>
    <property type="match status" value="1"/>
</dbReference>
<keyword evidence="3" id="KW-0949">S-adenosyl-L-methionine</keyword>
<dbReference type="InterPro" id="IPR029063">
    <property type="entry name" value="SAM-dependent_MTases_sf"/>
</dbReference>
<keyword evidence="6" id="KW-1185">Reference proteome</keyword>
<comment type="caution">
    <text evidence="5">The sequence shown here is derived from an EMBL/GenBank/DDBJ whole genome shotgun (WGS) entry which is preliminary data.</text>
</comment>
<keyword evidence="1" id="KW-0489">Methyltransferase</keyword>
<name>A0ABR1XNS6_9PEZI</name>
<evidence type="ECO:0000313" key="6">
    <source>
        <dbReference type="Proteomes" id="UP001456524"/>
    </source>
</evidence>
<protein>
    <submittedName>
        <fullName evidence="5">O-methyltransferase-like protein family 3</fullName>
    </submittedName>
</protein>
<evidence type="ECO:0000313" key="5">
    <source>
        <dbReference type="EMBL" id="KAK8161822.1"/>
    </source>
</evidence>
<dbReference type="EMBL" id="JBBWUH010000007">
    <property type="protein sequence ID" value="KAK8161822.1"/>
    <property type="molecule type" value="Genomic_DNA"/>
</dbReference>
<dbReference type="PANTHER" id="PTHR10509">
    <property type="entry name" value="O-METHYLTRANSFERASE-RELATED"/>
    <property type="match status" value="1"/>
</dbReference>
<dbReference type="Gene3D" id="3.40.50.150">
    <property type="entry name" value="Vaccinia Virus protein VP39"/>
    <property type="match status" value="1"/>
</dbReference>
<evidence type="ECO:0000256" key="1">
    <source>
        <dbReference type="ARBA" id="ARBA00022603"/>
    </source>
</evidence>
<organism evidence="5 6">
    <name type="scientific">Phyllosticta citrichinensis</name>
    <dbReference type="NCBI Taxonomy" id="1130410"/>
    <lineage>
        <taxon>Eukaryota</taxon>
        <taxon>Fungi</taxon>
        <taxon>Dikarya</taxon>
        <taxon>Ascomycota</taxon>
        <taxon>Pezizomycotina</taxon>
        <taxon>Dothideomycetes</taxon>
        <taxon>Dothideomycetes incertae sedis</taxon>
        <taxon>Botryosphaeriales</taxon>
        <taxon>Phyllostictaceae</taxon>
        <taxon>Phyllosticta</taxon>
    </lineage>
</organism>
<evidence type="ECO:0000256" key="4">
    <source>
        <dbReference type="ARBA" id="ARBA00023453"/>
    </source>
</evidence>
<comment type="similarity">
    <text evidence="4">Belongs to the class I-like SAM-binding methyltransferase superfamily. Cation-dependent O-methyltransferase family.</text>
</comment>
<evidence type="ECO:0000256" key="3">
    <source>
        <dbReference type="ARBA" id="ARBA00022691"/>
    </source>
</evidence>
<evidence type="ECO:0000256" key="2">
    <source>
        <dbReference type="ARBA" id="ARBA00022679"/>
    </source>
</evidence>
<dbReference type="SUPFAM" id="SSF53335">
    <property type="entry name" value="S-adenosyl-L-methionine-dependent methyltransferases"/>
    <property type="match status" value="1"/>
</dbReference>
<dbReference type="InterPro" id="IPR050362">
    <property type="entry name" value="Cation-dep_OMT"/>
</dbReference>
<gene>
    <name evidence="5" type="ORF">IWX90DRAFT_281691</name>
</gene>
<sequence>MPPPVYQPNPLWTAVDSYTTSHLHTQPPSLHDSLSRALSASAAASLPSIAVSPVQGKFLMLQARLLRARHILEVGTLGGYSTIWLAHANPTVRITTVELDPHHAAVSRQNVDAAGVGNRVEIVIGTGLDVLPRLSDEVRRGERDLWDMTFIDADKENSWNYLDLAVKMSRGGALIVVDNVVRRGRLADEEAARSDSQLRGNRVMVEKLHGDERVDATVTQMVSEKSYDGMLLAVIRDDIRDFLSQ</sequence>
<dbReference type="InterPro" id="IPR002935">
    <property type="entry name" value="SAM_O-MeTrfase"/>
</dbReference>
<dbReference type="Pfam" id="PF01596">
    <property type="entry name" value="Methyltransf_3"/>
    <property type="match status" value="1"/>
</dbReference>
<accession>A0ABR1XNS6</accession>